<name>A4CDP4_9GAMM</name>
<dbReference type="HOGENOM" id="CLU_089271_0_0_6"/>
<dbReference type="OrthoDB" id="5916568at2"/>
<sequence>MKKLTTLSILTAAISLSFASVAVEIPEQIITQHTAGLNGDANANQNAIDALQILAKEDATDAVLYSLLGSSETAQARYVDQPWQKMKFAEKGLAHLDKSLNLLKRPDTAPNVTFQVTTTAACTFIKVPKMFNRFEQGYGLIQGLVSAPGFAYAPARAKVGAYLCAIEAATAAKNTTQALAFIEQVNKIAPQGPHIAALEKFKAQNTELAQAGE</sequence>
<dbReference type="eggNOG" id="ENOG50335P8">
    <property type="taxonomic scope" value="Bacteria"/>
</dbReference>
<dbReference type="RefSeq" id="WP_009838949.1">
    <property type="nucleotide sequence ID" value="NZ_AAOH01000007.1"/>
</dbReference>
<feature type="chain" id="PRO_5002667216" description="Orphan protein" evidence="1">
    <location>
        <begin position="23"/>
        <end position="213"/>
    </location>
</feature>
<evidence type="ECO:0000313" key="3">
    <source>
        <dbReference type="Proteomes" id="UP000006201"/>
    </source>
</evidence>
<dbReference type="EMBL" id="AAOH01000007">
    <property type="protein sequence ID" value="EAR27086.1"/>
    <property type="molecule type" value="Genomic_DNA"/>
</dbReference>
<reference evidence="2 3" key="1">
    <citation type="submission" date="2006-02" db="EMBL/GenBank/DDBJ databases">
        <authorList>
            <person name="Moran M.A."/>
            <person name="Kjelleberg S."/>
            <person name="Egan S."/>
            <person name="Saunders N."/>
            <person name="Thomas T."/>
            <person name="Ferriera S."/>
            <person name="Johnson J."/>
            <person name="Kravitz S."/>
            <person name="Halpern A."/>
            <person name="Remington K."/>
            <person name="Beeson K."/>
            <person name="Tran B."/>
            <person name="Rogers Y.-H."/>
            <person name="Friedman R."/>
            <person name="Venter J.C."/>
        </authorList>
    </citation>
    <scope>NUCLEOTIDE SEQUENCE [LARGE SCALE GENOMIC DNA]</scope>
    <source>
        <strain evidence="2 3">D2</strain>
    </source>
</reference>
<evidence type="ECO:0000313" key="2">
    <source>
        <dbReference type="EMBL" id="EAR27086.1"/>
    </source>
</evidence>
<gene>
    <name evidence="2" type="ORF">PTD2_05430</name>
</gene>
<feature type="signal peptide" evidence="1">
    <location>
        <begin position="1"/>
        <end position="22"/>
    </location>
</feature>
<comment type="caution">
    <text evidence="2">The sequence shown here is derived from an EMBL/GenBank/DDBJ whole genome shotgun (WGS) entry which is preliminary data.</text>
</comment>
<evidence type="ECO:0008006" key="4">
    <source>
        <dbReference type="Google" id="ProtNLM"/>
    </source>
</evidence>
<proteinExistence type="predicted"/>
<evidence type="ECO:0000256" key="1">
    <source>
        <dbReference type="SAM" id="SignalP"/>
    </source>
</evidence>
<dbReference type="STRING" id="87626.PTD2_05430"/>
<accession>A4CDP4</accession>
<keyword evidence="3" id="KW-1185">Reference proteome</keyword>
<organism evidence="2 3">
    <name type="scientific">Pseudoalteromonas tunicata D2</name>
    <dbReference type="NCBI Taxonomy" id="87626"/>
    <lineage>
        <taxon>Bacteria</taxon>
        <taxon>Pseudomonadati</taxon>
        <taxon>Pseudomonadota</taxon>
        <taxon>Gammaproteobacteria</taxon>
        <taxon>Alteromonadales</taxon>
        <taxon>Pseudoalteromonadaceae</taxon>
        <taxon>Pseudoalteromonas</taxon>
    </lineage>
</organism>
<dbReference type="AlphaFoldDB" id="A4CDP4"/>
<protein>
    <recommendedName>
        <fullName evidence="4">Orphan protein</fullName>
    </recommendedName>
</protein>
<dbReference type="Proteomes" id="UP000006201">
    <property type="component" value="Unassembled WGS sequence"/>
</dbReference>
<keyword evidence="1" id="KW-0732">Signal</keyword>